<name>A0ABQ4V0M6_9HYPH</name>
<sequence length="226" mass="24924">MNQHLDLDTLTAAPPASAPERLFRIDWAIELRASSAREAACFASEIQYQDNTATIFSVEDRQTGEITVHDVPGDVPGTNITARRPADTTFVPRTLRPGGQYQTRNGHPAEVVEWDRPDMFPLTVRMDLGGDQPALGIRTKAGLHPAGGGRPHPLDIVEVNPAVEKWIRLYDRKLNENGKQVVGGKEFAAERGLFMYMFDTEEAARASLQGVRAVFPITYREGEGLG</sequence>
<dbReference type="Proteomes" id="UP001055093">
    <property type="component" value="Unassembled WGS sequence"/>
</dbReference>
<proteinExistence type="predicted"/>
<dbReference type="RefSeq" id="WP_238308736.1">
    <property type="nucleotide sequence ID" value="NZ_BPRE01000020.1"/>
</dbReference>
<accession>A0ABQ4V0M6</accession>
<gene>
    <name evidence="1" type="ORF">BGCPKDLD_4762</name>
</gene>
<reference evidence="1" key="2">
    <citation type="submission" date="2021-08" db="EMBL/GenBank/DDBJ databases">
        <authorList>
            <person name="Tani A."/>
            <person name="Ola A."/>
            <person name="Ogura Y."/>
            <person name="Katsura K."/>
            <person name="Hayashi T."/>
        </authorList>
    </citation>
    <scope>NUCLEOTIDE SEQUENCE</scope>
    <source>
        <strain evidence="1">DSM 14458</strain>
    </source>
</reference>
<protein>
    <submittedName>
        <fullName evidence="1">Uncharacterized protein</fullName>
    </submittedName>
</protein>
<comment type="caution">
    <text evidence="1">The sequence shown here is derived from an EMBL/GenBank/DDBJ whole genome shotgun (WGS) entry which is preliminary data.</text>
</comment>
<reference evidence="1" key="1">
    <citation type="journal article" date="2021" name="Front. Microbiol.">
        <title>Comprehensive Comparative Genomics and Phenotyping of Methylobacterium Species.</title>
        <authorList>
            <person name="Alessa O."/>
            <person name="Ogura Y."/>
            <person name="Fujitani Y."/>
            <person name="Takami H."/>
            <person name="Hayashi T."/>
            <person name="Sahin N."/>
            <person name="Tani A."/>
        </authorList>
    </citation>
    <scope>NUCLEOTIDE SEQUENCE</scope>
    <source>
        <strain evidence="1">DSM 14458</strain>
    </source>
</reference>
<evidence type="ECO:0000313" key="1">
    <source>
        <dbReference type="EMBL" id="GJE78151.1"/>
    </source>
</evidence>
<organism evidence="1 2">
    <name type="scientific">Methylorubrum suomiense</name>
    <dbReference type="NCBI Taxonomy" id="144191"/>
    <lineage>
        <taxon>Bacteria</taxon>
        <taxon>Pseudomonadati</taxon>
        <taxon>Pseudomonadota</taxon>
        <taxon>Alphaproteobacteria</taxon>
        <taxon>Hyphomicrobiales</taxon>
        <taxon>Methylobacteriaceae</taxon>
        <taxon>Methylorubrum</taxon>
    </lineage>
</organism>
<dbReference type="EMBL" id="BPRE01000020">
    <property type="protein sequence ID" value="GJE78151.1"/>
    <property type="molecule type" value="Genomic_DNA"/>
</dbReference>
<evidence type="ECO:0000313" key="2">
    <source>
        <dbReference type="Proteomes" id="UP001055093"/>
    </source>
</evidence>
<keyword evidence="2" id="KW-1185">Reference proteome</keyword>